<dbReference type="RefSeq" id="WP_394315106.1">
    <property type="nucleotide sequence ID" value="NZ_JBHGPK010000032.1"/>
</dbReference>
<keyword evidence="3" id="KW-0479">Metal-binding</keyword>
<sequence>MATEPIVVLYCIDDAYIRQAAISLASLLDKTPARRIEVTIAAFDRDYALSKAVFTRVLQAHRHCTLRFVDLDDRLFQGLPVTRSFSRSIYARLILQRFIEPHHRRLLYLDADTIVCDDISPLWQTDLGDATLGAVPDHFRLDPARIGFAGDEPYFNSGMLLIDVQRWRERDCERRVFDILAQSGEKLAWMDQDALNIALRGEVLFLGQRWNWQPRCADVPAAFLDLEEAVYRRWRAAPGIVHYTTSFKPWNAGYRVHYSALFFGAAEASGIPSRLLPARAPARGIGQRLLALKTGLRWRIPRAFRSMRLLLKPRAAAAMYRAGPAD</sequence>
<dbReference type="CDD" id="cd04194">
    <property type="entry name" value="GT8_A4GalT_like"/>
    <property type="match status" value="1"/>
</dbReference>
<accession>A0ABV6ZQF8</accession>
<dbReference type="PANTHER" id="PTHR13778">
    <property type="entry name" value="GLYCOSYLTRANSFERASE 8 DOMAIN-CONTAINING PROTEIN"/>
    <property type="match status" value="1"/>
</dbReference>
<evidence type="ECO:0000256" key="2">
    <source>
        <dbReference type="ARBA" id="ARBA00022679"/>
    </source>
</evidence>
<keyword evidence="2" id="KW-0808">Transferase</keyword>
<dbReference type="Proteomes" id="UP001595190">
    <property type="component" value="Unassembled WGS sequence"/>
</dbReference>
<dbReference type="PANTHER" id="PTHR13778:SF47">
    <property type="entry name" value="LIPOPOLYSACCHARIDE 1,3-GALACTOSYLTRANSFERASE"/>
    <property type="match status" value="1"/>
</dbReference>
<dbReference type="Pfam" id="PF01501">
    <property type="entry name" value="Glyco_transf_8"/>
    <property type="match status" value="1"/>
</dbReference>
<organism evidence="4 5">
    <name type="scientific">Labrys neptuniae</name>
    <dbReference type="NCBI Taxonomy" id="376174"/>
    <lineage>
        <taxon>Bacteria</taxon>
        <taxon>Pseudomonadati</taxon>
        <taxon>Pseudomonadota</taxon>
        <taxon>Alphaproteobacteria</taxon>
        <taxon>Hyphomicrobiales</taxon>
        <taxon>Xanthobacteraceae</taxon>
        <taxon>Labrys</taxon>
    </lineage>
</organism>
<evidence type="ECO:0000256" key="1">
    <source>
        <dbReference type="ARBA" id="ARBA00022676"/>
    </source>
</evidence>
<dbReference type="InterPro" id="IPR029044">
    <property type="entry name" value="Nucleotide-diphossugar_trans"/>
</dbReference>
<name>A0ABV6ZQF8_9HYPH</name>
<keyword evidence="1" id="KW-0328">Glycosyltransferase</keyword>
<reference evidence="4 5" key="1">
    <citation type="submission" date="2024-09" db="EMBL/GenBank/DDBJ databases">
        <title>Description of Labrys sedimenti sp. nov., isolated from a diclofenac-degrading enrichment culture, and genome-based reclassification of Labrys portucalensis as a later heterotypic synonym of Labrys neptuniae.</title>
        <authorList>
            <person name="Tancsics A."/>
            <person name="Csepanyi A."/>
        </authorList>
    </citation>
    <scope>NUCLEOTIDE SEQUENCE [LARGE SCALE GENOMIC DNA]</scope>
    <source>
        <strain evidence="4 5">LMG 23412</strain>
    </source>
</reference>
<protein>
    <submittedName>
        <fullName evidence="4">Glycosyltransferase family 8 protein</fullName>
    </submittedName>
</protein>
<evidence type="ECO:0000256" key="3">
    <source>
        <dbReference type="ARBA" id="ARBA00022723"/>
    </source>
</evidence>
<dbReference type="InterPro" id="IPR050748">
    <property type="entry name" value="Glycosyltrans_8_dom-fam"/>
</dbReference>
<proteinExistence type="predicted"/>
<evidence type="ECO:0000313" key="5">
    <source>
        <dbReference type="Proteomes" id="UP001595190"/>
    </source>
</evidence>
<dbReference type="EMBL" id="JBHGPK010000032">
    <property type="protein sequence ID" value="MFC2254415.1"/>
    <property type="molecule type" value="Genomic_DNA"/>
</dbReference>
<dbReference type="SUPFAM" id="SSF53448">
    <property type="entry name" value="Nucleotide-diphospho-sugar transferases"/>
    <property type="match status" value="1"/>
</dbReference>
<dbReference type="InterPro" id="IPR002495">
    <property type="entry name" value="Glyco_trans_8"/>
</dbReference>
<comment type="caution">
    <text evidence="4">The sequence shown here is derived from an EMBL/GenBank/DDBJ whole genome shotgun (WGS) entry which is preliminary data.</text>
</comment>
<dbReference type="Gene3D" id="3.90.550.10">
    <property type="entry name" value="Spore Coat Polysaccharide Biosynthesis Protein SpsA, Chain A"/>
    <property type="match status" value="1"/>
</dbReference>
<gene>
    <name evidence="4" type="ORF">ACETRX_32665</name>
</gene>
<evidence type="ECO:0000313" key="4">
    <source>
        <dbReference type="EMBL" id="MFC2254415.1"/>
    </source>
</evidence>